<name>A0A0U1PYG0_9BURK</name>
<sequence>MASLHKSMKTMTADSDAAICDAMANCPLKVNPPVSLLLHGVRRIHRKVAAPNWSIQLHSQFRCGAILGPYTL</sequence>
<proteinExistence type="predicted"/>
<evidence type="ECO:0000313" key="1">
    <source>
        <dbReference type="EMBL" id="KKW67558.1"/>
    </source>
</evidence>
<protein>
    <submittedName>
        <fullName evidence="1">Uncharacterized protein</fullName>
    </submittedName>
</protein>
<accession>A0A0U1PYG0</accession>
<dbReference type="Proteomes" id="UP000050580">
    <property type="component" value="Unassembled WGS sequence"/>
</dbReference>
<comment type="caution">
    <text evidence="1">The sequence shown here is derived from an EMBL/GenBank/DDBJ whole genome shotgun (WGS) entry which is preliminary data.</text>
</comment>
<dbReference type="AlphaFoldDB" id="A0A0U1PYG0"/>
<dbReference type="EMBL" id="LBNQ01000031">
    <property type="protein sequence ID" value="KKW67558.1"/>
    <property type="molecule type" value="Genomic_DNA"/>
</dbReference>
<evidence type="ECO:0000313" key="2">
    <source>
        <dbReference type="Proteomes" id="UP000050580"/>
    </source>
</evidence>
<keyword evidence="2" id="KW-1185">Reference proteome</keyword>
<organism evidence="1 2">
    <name type="scientific">Lampropedia cohaerens</name>
    <dbReference type="NCBI Taxonomy" id="1610491"/>
    <lineage>
        <taxon>Bacteria</taxon>
        <taxon>Pseudomonadati</taxon>
        <taxon>Pseudomonadota</taxon>
        <taxon>Betaproteobacteria</taxon>
        <taxon>Burkholderiales</taxon>
        <taxon>Comamonadaceae</taxon>
        <taxon>Lampropedia</taxon>
    </lineage>
</organism>
<reference evidence="1 2" key="1">
    <citation type="submission" date="2015-05" db="EMBL/GenBank/DDBJ databases">
        <title>Draft genome sequence of Lampropedia sp. CT6, isolated from the microbial mat of a hot water spring, located at Manikaran, India.</title>
        <authorList>
            <person name="Tripathi C."/>
            <person name="Rani P."/>
            <person name="Mahato N.K."/>
            <person name="Lal R."/>
        </authorList>
    </citation>
    <scope>NUCLEOTIDE SEQUENCE [LARGE SCALE GENOMIC DNA]</scope>
    <source>
        <strain evidence="1 2">CT6</strain>
    </source>
</reference>
<dbReference type="STRING" id="1610491.AAV94_09865"/>
<gene>
    <name evidence="1" type="ORF">AAV94_09865</name>
</gene>